<name>T1CLW9_9ZZZZ</name>
<accession>T1CLW9</accession>
<evidence type="ECO:0000313" key="1">
    <source>
        <dbReference type="EMBL" id="EQD69289.1"/>
    </source>
</evidence>
<sequence>PDSGDRYLSKFYSDDWMREKGLLGRPATARHLTTRKRSTPALVAVDPTTLVRDALAQLRHYGISAAPVLSGDQNMGSVWEDDLL</sequence>
<dbReference type="AlphaFoldDB" id="T1CLW9"/>
<protein>
    <submittedName>
        <fullName evidence="1">Cystathionine beta-synthase</fullName>
    </submittedName>
</protein>
<reference evidence="1" key="2">
    <citation type="journal article" date="2014" name="ISME J.">
        <title>Microbial stratification in low pH oxic and suboxic macroscopic growths along an acid mine drainage.</title>
        <authorList>
            <person name="Mendez-Garcia C."/>
            <person name="Mesa V."/>
            <person name="Sprenger R.R."/>
            <person name="Richter M."/>
            <person name="Diez M.S."/>
            <person name="Solano J."/>
            <person name="Bargiela R."/>
            <person name="Golyshina O.V."/>
            <person name="Manteca A."/>
            <person name="Ramos J.L."/>
            <person name="Gallego J.R."/>
            <person name="Llorente I."/>
            <person name="Martins Dos Santos V.A."/>
            <person name="Jensen O.N."/>
            <person name="Pelaez A.I."/>
            <person name="Sanchez J."/>
            <person name="Ferrer M."/>
        </authorList>
    </citation>
    <scope>NUCLEOTIDE SEQUENCE</scope>
</reference>
<dbReference type="SUPFAM" id="SSF54631">
    <property type="entry name" value="CBS-domain pair"/>
    <property type="match status" value="1"/>
</dbReference>
<dbReference type="EMBL" id="AUZX01005039">
    <property type="protein sequence ID" value="EQD69289.1"/>
    <property type="molecule type" value="Genomic_DNA"/>
</dbReference>
<reference evidence="1" key="1">
    <citation type="submission" date="2013-08" db="EMBL/GenBank/DDBJ databases">
        <authorList>
            <person name="Mendez C."/>
            <person name="Richter M."/>
            <person name="Ferrer M."/>
            <person name="Sanchez J."/>
        </authorList>
    </citation>
    <scope>NUCLEOTIDE SEQUENCE</scope>
</reference>
<gene>
    <name evidence="1" type="ORF">B1A_06967</name>
</gene>
<comment type="caution">
    <text evidence="1">The sequence shown here is derived from an EMBL/GenBank/DDBJ whole genome shotgun (WGS) entry which is preliminary data.</text>
</comment>
<feature type="non-terminal residue" evidence="1">
    <location>
        <position position="1"/>
    </location>
</feature>
<dbReference type="Gene3D" id="3.10.580.10">
    <property type="entry name" value="CBS-domain"/>
    <property type="match status" value="1"/>
</dbReference>
<feature type="non-terminal residue" evidence="1">
    <location>
        <position position="84"/>
    </location>
</feature>
<proteinExistence type="predicted"/>
<dbReference type="InterPro" id="IPR046342">
    <property type="entry name" value="CBS_dom_sf"/>
</dbReference>
<organism evidence="1">
    <name type="scientific">mine drainage metagenome</name>
    <dbReference type="NCBI Taxonomy" id="410659"/>
    <lineage>
        <taxon>unclassified sequences</taxon>
        <taxon>metagenomes</taxon>
        <taxon>ecological metagenomes</taxon>
    </lineage>
</organism>